<evidence type="ECO:0000313" key="1">
    <source>
        <dbReference type="EMBL" id="GFT33156.1"/>
    </source>
</evidence>
<name>A0A8X6NSY7_NEPPI</name>
<accession>A0A8X6NSY7</accession>
<comment type="caution">
    <text evidence="1">The sequence shown here is derived from an EMBL/GenBank/DDBJ whole genome shotgun (WGS) entry which is preliminary data.</text>
</comment>
<reference evidence="1" key="1">
    <citation type="submission" date="2020-08" db="EMBL/GenBank/DDBJ databases">
        <title>Multicomponent nature underlies the extraordinary mechanical properties of spider dragline silk.</title>
        <authorList>
            <person name="Kono N."/>
            <person name="Nakamura H."/>
            <person name="Mori M."/>
            <person name="Yoshida Y."/>
            <person name="Ohtoshi R."/>
            <person name="Malay A.D."/>
            <person name="Moran D.A.P."/>
            <person name="Tomita M."/>
            <person name="Numata K."/>
            <person name="Arakawa K."/>
        </authorList>
    </citation>
    <scope>NUCLEOTIDE SEQUENCE</scope>
</reference>
<sequence length="110" mass="12939">MATIPYQRVFSSILQMTDLFGDRWKLIQRLSLLAYVHRGDDSKDLYKAIIVAKILKGFYDDCTKQDHIDATRDEVILAIVKYVKEHPKATERELQREVEKQIALFVEKIR</sequence>
<dbReference type="OrthoDB" id="6019768at2759"/>
<dbReference type="AlphaFoldDB" id="A0A8X6NSY7"/>
<organism evidence="1 2">
    <name type="scientific">Nephila pilipes</name>
    <name type="common">Giant wood spider</name>
    <name type="synonym">Nephila maculata</name>
    <dbReference type="NCBI Taxonomy" id="299642"/>
    <lineage>
        <taxon>Eukaryota</taxon>
        <taxon>Metazoa</taxon>
        <taxon>Ecdysozoa</taxon>
        <taxon>Arthropoda</taxon>
        <taxon>Chelicerata</taxon>
        <taxon>Arachnida</taxon>
        <taxon>Araneae</taxon>
        <taxon>Araneomorphae</taxon>
        <taxon>Entelegynae</taxon>
        <taxon>Araneoidea</taxon>
        <taxon>Nephilidae</taxon>
        <taxon>Nephila</taxon>
    </lineage>
</organism>
<dbReference type="EMBL" id="BMAW01013307">
    <property type="protein sequence ID" value="GFT33156.1"/>
    <property type="molecule type" value="Genomic_DNA"/>
</dbReference>
<dbReference type="Proteomes" id="UP000887013">
    <property type="component" value="Unassembled WGS sequence"/>
</dbReference>
<keyword evidence="2" id="KW-1185">Reference proteome</keyword>
<proteinExistence type="predicted"/>
<evidence type="ECO:0000313" key="2">
    <source>
        <dbReference type="Proteomes" id="UP000887013"/>
    </source>
</evidence>
<protein>
    <submittedName>
        <fullName evidence="1">Uncharacterized protein</fullName>
    </submittedName>
</protein>
<gene>
    <name evidence="1" type="ORF">NPIL_640161</name>
</gene>